<dbReference type="GO" id="GO:0008961">
    <property type="term" value="F:phosphatidylglycerol-prolipoprotein diacylglyceryl transferase activity"/>
    <property type="evidence" value="ECO:0007669"/>
    <property type="project" value="UniProtKB-UniRule"/>
</dbReference>
<dbReference type="RefSeq" id="WP_015781427.1">
    <property type="nucleotide sequence ID" value="NC_013166.1"/>
</dbReference>
<evidence type="ECO:0000256" key="2">
    <source>
        <dbReference type="ARBA" id="ARBA00022475"/>
    </source>
</evidence>
<comment type="catalytic activity">
    <reaction evidence="7">
        <text>L-cysteinyl-[prolipoprotein] + a 1,2-diacyl-sn-glycero-3-phospho-(1'-sn-glycerol) = an S-1,2-diacyl-sn-glyceryl-L-cysteinyl-[prolipoprotein] + sn-glycerol 1-phosphate + H(+)</text>
        <dbReference type="Rhea" id="RHEA:56712"/>
        <dbReference type="Rhea" id="RHEA-COMP:14679"/>
        <dbReference type="Rhea" id="RHEA-COMP:14680"/>
        <dbReference type="ChEBI" id="CHEBI:15378"/>
        <dbReference type="ChEBI" id="CHEBI:29950"/>
        <dbReference type="ChEBI" id="CHEBI:57685"/>
        <dbReference type="ChEBI" id="CHEBI:64716"/>
        <dbReference type="ChEBI" id="CHEBI:140658"/>
        <dbReference type="EC" id="2.5.1.145"/>
    </reaction>
</comment>
<evidence type="ECO:0000256" key="6">
    <source>
        <dbReference type="ARBA" id="ARBA00023136"/>
    </source>
</evidence>
<dbReference type="STRING" id="523791.Kkor_2413"/>
<dbReference type="GO" id="GO:0042158">
    <property type="term" value="P:lipoprotein biosynthetic process"/>
    <property type="evidence" value="ECO:0007669"/>
    <property type="project" value="UniProtKB-UniRule"/>
</dbReference>
<dbReference type="NCBIfam" id="TIGR00544">
    <property type="entry name" value="lgt"/>
    <property type="match status" value="1"/>
</dbReference>
<comment type="function">
    <text evidence="7">Catalyzes the transfer of the diacylglyceryl group from phosphatidylglycerol to the sulfhydryl group of the N-terminal cysteine of a prolipoprotein, the first step in the formation of mature lipoproteins.</text>
</comment>
<dbReference type="OrthoDB" id="871140at2"/>
<evidence type="ECO:0000313" key="8">
    <source>
        <dbReference type="EMBL" id="ACV27822.1"/>
    </source>
</evidence>
<keyword evidence="4 7" id="KW-0812">Transmembrane</keyword>
<dbReference type="HOGENOM" id="CLU_013386_1_0_6"/>
<dbReference type="Proteomes" id="UP000001231">
    <property type="component" value="Chromosome"/>
</dbReference>
<reference evidence="8 9" key="1">
    <citation type="journal article" date="2009" name="Stand. Genomic Sci.">
        <title>Complete genome sequence of Kangiella koreensis type strain (SW-125).</title>
        <authorList>
            <person name="Han C."/>
            <person name="Sikorski J."/>
            <person name="Lapidus A."/>
            <person name="Nolan M."/>
            <person name="Glavina Del Rio T."/>
            <person name="Tice H."/>
            <person name="Cheng J.F."/>
            <person name="Lucas S."/>
            <person name="Chen F."/>
            <person name="Copeland A."/>
            <person name="Ivanova N."/>
            <person name="Mavromatis K."/>
            <person name="Ovchinnikova G."/>
            <person name="Pati A."/>
            <person name="Bruce D."/>
            <person name="Goodwin L."/>
            <person name="Pitluck S."/>
            <person name="Chen A."/>
            <person name="Palaniappan K."/>
            <person name="Land M."/>
            <person name="Hauser L."/>
            <person name="Chang Y.J."/>
            <person name="Jeffries C.D."/>
            <person name="Chain P."/>
            <person name="Saunders E."/>
            <person name="Brettin T."/>
            <person name="Goker M."/>
            <person name="Tindall B.J."/>
            <person name="Bristow J."/>
            <person name="Eisen J.A."/>
            <person name="Markowitz V."/>
            <person name="Hugenholtz P."/>
            <person name="Kyrpides N.C."/>
            <person name="Klenk H.P."/>
            <person name="Detter J.C."/>
        </authorList>
    </citation>
    <scope>NUCLEOTIDE SEQUENCE [LARGE SCALE GENOMIC DNA]</scope>
    <source>
        <strain evidence="9">DSM 16069 / KCTC 12182 / SW-125</strain>
    </source>
</reference>
<name>C7R932_KANKD</name>
<dbReference type="PANTHER" id="PTHR30589:SF0">
    <property type="entry name" value="PHOSPHATIDYLGLYCEROL--PROLIPOPROTEIN DIACYLGLYCERYL TRANSFERASE"/>
    <property type="match status" value="1"/>
</dbReference>
<feature type="transmembrane region" description="Helical" evidence="7">
    <location>
        <begin position="20"/>
        <end position="40"/>
    </location>
</feature>
<proteinExistence type="inferred from homology"/>
<sequence>MNLPTIDPIIFEIGPIALRWYGLMYLLGFITAWMLGNYRATRPNSGWTKDQVADFLFYAFIGVIIGGRIGYVLFYGLEWWKQDFWYLFKIWEGGMSFHGGMLGVAGGAWYFARKSKKSFFEVTDFIIPLVPLGLMFGRIGNFINGELWGREASADFFLAMRFPSDQLGLLRHPSQLYEALFEGLVLFIIVWFYSAKPRPRMAVSGLFLLGYGTARFAIEFFREPDAHLGEIISWLTMGQVLSAPMIIGGLILMVMAYSKPKKQA</sequence>
<feature type="transmembrane region" description="Helical" evidence="7">
    <location>
        <begin position="119"/>
        <end position="139"/>
    </location>
</feature>
<evidence type="ECO:0000256" key="3">
    <source>
        <dbReference type="ARBA" id="ARBA00022679"/>
    </source>
</evidence>
<keyword evidence="9" id="KW-1185">Reference proteome</keyword>
<evidence type="ECO:0000256" key="5">
    <source>
        <dbReference type="ARBA" id="ARBA00022989"/>
    </source>
</evidence>
<feature type="transmembrane region" description="Helical" evidence="7">
    <location>
        <begin position="201"/>
        <end position="218"/>
    </location>
</feature>
<dbReference type="InParanoid" id="C7R932"/>
<keyword evidence="6 7" id="KW-0472">Membrane</keyword>
<dbReference type="InterPro" id="IPR001640">
    <property type="entry name" value="Lgt"/>
</dbReference>
<dbReference type="Pfam" id="PF01790">
    <property type="entry name" value="LGT"/>
    <property type="match status" value="1"/>
</dbReference>
<keyword evidence="5 7" id="KW-1133">Transmembrane helix</keyword>
<dbReference type="AlphaFoldDB" id="C7R932"/>
<evidence type="ECO:0000256" key="7">
    <source>
        <dbReference type="HAMAP-Rule" id="MF_01147"/>
    </source>
</evidence>
<feature type="transmembrane region" description="Helical" evidence="7">
    <location>
        <begin position="52"/>
        <end position="75"/>
    </location>
</feature>
<feature type="transmembrane region" description="Helical" evidence="7">
    <location>
        <begin position="238"/>
        <end position="257"/>
    </location>
</feature>
<feature type="transmembrane region" description="Helical" evidence="7">
    <location>
        <begin position="176"/>
        <end position="194"/>
    </location>
</feature>
<comment type="similarity">
    <text evidence="1 7">Belongs to the Lgt family.</text>
</comment>
<dbReference type="PANTHER" id="PTHR30589">
    <property type="entry name" value="PROLIPOPROTEIN DIACYLGLYCERYL TRANSFERASE"/>
    <property type="match status" value="1"/>
</dbReference>
<comment type="pathway">
    <text evidence="7">Protein modification; lipoprotein biosynthesis (diacylglyceryl transfer).</text>
</comment>
<dbReference type="eggNOG" id="COG0682">
    <property type="taxonomic scope" value="Bacteria"/>
</dbReference>
<keyword evidence="7" id="KW-0997">Cell inner membrane</keyword>
<dbReference type="EMBL" id="CP001707">
    <property type="protein sequence ID" value="ACV27822.1"/>
    <property type="molecule type" value="Genomic_DNA"/>
</dbReference>
<dbReference type="EC" id="2.5.1.145" evidence="7"/>
<dbReference type="FunCoup" id="C7R932">
    <property type="interactions" value="317"/>
</dbReference>
<feature type="binding site" evidence="7">
    <location>
        <position position="138"/>
    </location>
    <ligand>
        <name>a 1,2-diacyl-sn-glycero-3-phospho-(1'-sn-glycerol)</name>
        <dbReference type="ChEBI" id="CHEBI:64716"/>
    </ligand>
</feature>
<keyword evidence="3 7" id="KW-0808">Transferase</keyword>
<feature type="transmembrane region" description="Helical" evidence="7">
    <location>
        <begin position="95"/>
        <end position="112"/>
    </location>
</feature>
<keyword evidence="2 7" id="KW-1003">Cell membrane</keyword>
<keyword evidence="8" id="KW-0449">Lipoprotein</keyword>
<dbReference type="HAMAP" id="MF_01147">
    <property type="entry name" value="Lgt"/>
    <property type="match status" value="1"/>
</dbReference>
<protein>
    <recommendedName>
        <fullName evidence="7">Phosphatidylglycerol--prolipoprotein diacylglyceryl transferase</fullName>
        <ecNumber evidence="7">2.5.1.145</ecNumber>
    </recommendedName>
</protein>
<dbReference type="PROSITE" id="PS01311">
    <property type="entry name" value="LGT"/>
    <property type="match status" value="1"/>
</dbReference>
<organism evidence="8 9">
    <name type="scientific">Kangiella koreensis (strain DSM 16069 / JCM 12317 / KCTC 12182 / SW-125)</name>
    <dbReference type="NCBI Taxonomy" id="523791"/>
    <lineage>
        <taxon>Bacteria</taxon>
        <taxon>Pseudomonadati</taxon>
        <taxon>Pseudomonadota</taxon>
        <taxon>Gammaproteobacteria</taxon>
        <taxon>Kangiellales</taxon>
        <taxon>Kangiellaceae</taxon>
        <taxon>Kangiella</taxon>
    </lineage>
</organism>
<evidence type="ECO:0000256" key="4">
    <source>
        <dbReference type="ARBA" id="ARBA00022692"/>
    </source>
</evidence>
<evidence type="ECO:0000313" key="9">
    <source>
        <dbReference type="Proteomes" id="UP000001231"/>
    </source>
</evidence>
<gene>
    <name evidence="7" type="primary">lgt</name>
    <name evidence="8" type="ordered locus">Kkor_2413</name>
</gene>
<comment type="subcellular location">
    <subcellularLocation>
        <location evidence="7">Cell inner membrane</location>
        <topology evidence="7">Multi-pass membrane protein</topology>
    </subcellularLocation>
</comment>
<accession>C7R932</accession>
<dbReference type="KEGG" id="kko:Kkor_2413"/>
<evidence type="ECO:0000256" key="1">
    <source>
        <dbReference type="ARBA" id="ARBA00007150"/>
    </source>
</evidence>
<dbReference type="GO" id="GO:0005886">
    <property type="term" value="C:plasma membrane"/>
    <property type="evidence" value="ECO:0007669"/>
    <property type="project" value="UniProtKB-SubCell"/>
</dbReference>
<dbReference type="UniPathway" id="UPA00664"/>